<evidence type="ECO:0000313" key="3">
    <source>
        <dbReference type="Proteomes" id="UP000024404"/>
    </source>
</evidence>
<accession>A0A8R1TJG5</accession>
<sequence>MRNEVQFAALPESSFPPSGNSPFYSGHFVTTFSPLYNNFLLSIIIRITFHGIRHRTLQECVLSCELQLRQLVGGLCSSSSSR</sequence>
<keyword evidence="1" id="KW-1133">Transmembrane helix</keyword>
<dbReference type="AlphaFoldDB" id="A0A8R1TJG5"/>
<organism evidence="2 3">
    <name type="scientific">Onchocerca volvulus</name>
    <dbReference type="NCBI Taxonomy" id="6282"/>
    <lineage>
        <taxon>Eukaryota</taxon>
        <taxon>Metazoa</taxon>
        <taxon>Ecdysozoa</taxon>
        <taxon>Nematoda</taxon>
        <taxon>Chromadorea</taxon>
        <taxon>Rhabditida</taxon>
        <taxon>Spirurina</taxon>
        <taxon>Spiruromorpha</taxon>
        <taxon>Filarioidea</taxon>
        <taxon>Onchocercidae</taxon>
        <taxon>Onchocerca</taxon>
    </lineage>
</organism>
<evidence type="ECO:0000256" key="1">
    <source>
        <dbReference type="SAM" id="Phobius"/>
    </source>
</evidence>
<feature type="transmembrane region" description="Helical" evidence="1">
    <location>
        <begin position="23"/>
        <end position="45"/>
    </location>
</feature>
<dbReference type="EMBL" id="CMVM020000344">
    <property type="status" value="NOT_ANNOTATED_CDS"/>
    <property type="molecule type" value="Genomic_DNA"/>
</dbReference>
<evidence type="ECO:0000313" key="2">
    <source>
        <dbReference type="EnsemblMetazoa" id="OVOC10583.1"/>
    </source>
</evidence>
<proteinExistence type="predicted"/>
<reference evidence="3" key="1">
    <citation type="submission" date="2013-10" db="EMBL/GenBank/DDBJ databases">
        <title>Genome sequencing of Onchocerca volvulus.</title>
        <authorList>
            <person name="Cotton J."/>
            <person name="Tsai J."/>
            <person name="Stanley E."/>
            <person name="Tracey A."/>
            <person name="Holroyd N."/>
            <person name="Lustigman S."/>
            <person name="Berriman M."/>
        </authorList>
    </citation>
    <scope>NUCLEOTIDE SEQUENCE</scope>
</reference>
<keyword evidence="3" id="KW-1185">Reference proteome</keyword>
<keyword evidence="1" id="KW-0472">Membrane</keyword>
<dbReference type="Proteomes" id="UP000024404">
    <property type="component" value="Unassembled WGS sequence"/>
</dbReference>
<dbReference type="EnsemblMetazoa" id="OVOC10583.1">
    <property type="protein sequence ID" value="OVOC10583.1"/>
    <property type="gene ID" value="WBGene00247392"/>
</dbReference>
<protein>
    <submittedName>
        <fullName evidence="2">Uncharacterized protein</fullName>
    </submittedName>
</protein>
<name>A0A8R1TJG5_ONCVO</name>
<keyword evidence="1" id="KW-0812">Transmembrane</keyword>
<reference evidence="2" key="2">
    <citation type="submission" date="2022-06" db="UniProtKB">
        <authorList>
            <consortium name="EnsemblMetazoa"/>
        </authorList>
    </citation>
    <scope>IDENTIFICATION</scope>
</reference>